<protein>
    <submittedName>
        <fullName evidence="3">Uncharacterized protein</fullName>
    </submittedName>
</protein>
<comment type="caution">
    <text evidence="3">The sequence shown here is derived from an EMBL/GenBank/DDBJ whole genome shotgun (WGS) entry which is preliminary data.</text>
</comment>
<feature type="compositionally biased region" description="Basic residues" evidence="1">
    <location>
        <begin position="38"/>
        <end position="47"/>
    </location>
</feature>
<sequence>MLQLLYEDIWILLALLFVLGVLHLAATLRTRRDRKLQLRTRTPRRTSQRPDADRRWAVTRRTRMS</sequence>
<feature type="transmembrane region" description="Helical" evidence="2">
    <location>
        <begin position="6"/>
        <end position="26"/>
    </location>
</feature>
<organism evidence="3 4">
    <name type="scientific">Rhodocyclus tenuis</name>
    <name type="common">Rhodospirillum tenue</name>
    <dbReference type="NCBI Taxonomy" id="1066"/>
    <lineage>
        <taxon>Bacteria</taxon>
        <taxon>Pseudomonadati</taxon>
        <taxon>Pseudomonadota</taxon>
        <taxon>Betaproteobacteria</taxon>
        <taxon>Rhodocyclales</taxon>
        <taxon>Rhodocyclaceae</taxon>
        <taxon>Rhodocyclus</taxon>
    </lineage>
</organism>
<proteinExistence type="predicted"/>
<gene>
    <name evidence="3" type="ORF">GGD90_002884</name>
</gene>
<feature type="region of interest" description="Disordered" evidence="1">
    <location>
        <begin position="38"/>
        <end position="65"/>
    </location>
</feature>
<accession>A0A840GJ73</accession>
<reference evidence="3 4" key="1">
    <citation type="submission" date="2020-08" db="EMBL/GenBank/DDBJ databases">
        <title>Genome sequencing of Purple Non-Sulfur Bacteria from various extreme environments.</title>
        <authorList>
            <person name="Mayer M."/>
        </authorList>
    </citation>
    <scope>NUCLEOTIDE SEQUENCE [LARGE SCALE GENOMIC DNA]</scope>
    <source>
        <strain evidence="3 4">2761</strain>
    </source>
</reference>
<keyword evidence="2" id="KW-0472">Membrane</keyword>
<dbReference type="RefSeq" id="WP_153116359.1">
    <property type="nucleotide sequence ID" value="NZ_JACIGE010000011.1"/>
</dbReference>
<keyword evidence="4" id="KW-1185">Reference proteome</keyword>
<evidence type="ECO:0000313" key="4">
    <source>
        <dbReference type="Proteomes" id="UP000587070"/>
    </source>
</evidence>
<keyword evidence="2" id="KW-0812">Transmembrane</keyword>
<name>A0A840GJ73_RHOTE</name>
<dbReference type="Proteomes" id="UP000587070">
    <property type="component" value="Unassembled WGS sequence"/>
</dbReference>
<evidence type="ECO:0000313" key="3">
    <source>
        <dbReference type="EMBL" id="MBB4248492.1"/>
    </source>
</evidence>
<evidence type="ECO:0000256" key="2">
    <source>
        <dbReference type="SAM" id="Phobius"/>
    </source>
</evidence>
<keyword evidence="2" id="KW-1133">Transmembrane helix</keyword>
<dbReference type="EMBL" id="JACIGE010000011">
    <property type="protein sequence ID" value="MBB4248492.1"/>
    <property type="molecule type" value="Genomic_DNA"/>
</dbReference>
<evidence type="ECO:0000256" key="1">
    <source>
        <dbReference type="SAM" id="MobiDB-lite"/>
    </source>
</evidence>
<dbReference type="AlphaFoldDB" id="A0A840GJ73"/>